<dbReference type="EMBL" id="CP012109">
    <property type="protein sequence ID" value="AKQ65507.1"/>
    <property type="molecule type" value="Genomic_DNA"/>
</dbReference>
<dbReference type="PATRIC" id="fig|1297742.4.peg.2442"/>
<dbReference type="Gene3D" id="1.10.510.10">
    <property type="entry name" value="Transferase(Phosphotransferase) domain 1"/>
    <property type="match status" value="1"/>
</dbReference>
<keyword evidence="1" id="KW-0808">Transferase</keyword>
<organism evidence="1 2">
    <name type="scientific">Pseudomyxococcus hansupus</name>
    <dbReference type="NCBI Taxonomy" id="1297742"/>
    <lineage>
        <taxon>Bacteria</taxon>
        <taxon>Pseudomonadati</taxon>
        <taxon>Myxococcota</taxon>
        <taxon>Myxococcia</taxon>
        <taxon>Myxococcales</taxon>
        <taxon>Cystobacterineae</taxon>
        <taxon>Myxococcaceae</taxon>
        <taxon>Pseudomyxococcus</taxon>
    </lineage>
</organism>
<accession>A0A0H4XC32</accession>
<dbReference type="KEGG" id="mym:A176_002419"/>
<sequence>MPLTQMIASVSRYRPEDVEDAMAGLPDALKAILHRALQRKPSERYPSAAELRDALRAALAAQPQPFGRKEAAEELARLMSDASVLRDRVELDEAGIFPEGLDADEAMPTPITK</sequence>
<keyword evidence="2" id="KW-1185">Reference proteome</keyword>
<proteinExistence type="predicted"/>
<dbReference type="GO" id="GO:0016301">
    <property type="term" value="F:kinase activity"/>
    <property type="evidence" value="ECO:0007669"/>
    <property type="project" value="UniProtKB-KW"/>
</dbReference>
<dbReference type="RefSeq" id="WP_002639472.1">
    <property type="nucleotide sequence ID" value="NZ_CP012109.1"/>
</dbReference>
<evidence type="ECO:0000313" key="2">
    <source>
        <dbReference type="Proteomes" id="UP000009026"/>
    </source>
</evidence>
<gene>
    <name evidence="1" type="ORF">A176_002419</name>
</gene>
<name>A0A0H4XC32_9BACT</name>
<keyword evidence="1" id="KW-0418">Kinase</keyword>
<evidence type="ECO:0000313" key="1">
    <source>
        <dbReference type="EMBL" id="AKQ65507.1"/>
    </source>
</evidence>
<dbReference type="AlphaFoldDB" id="A0A0H4XC32"/>
<protein>
    <submittedName>
        <fullName evidence="1">Serine/threonine kinase family protein</fullName>
    </submittedName>
</protein>
<dbReference type="Proteomes" id="UP000009026">
    <property type="component" value="Chromosome"/>
</dbReference>
<reference evidence="1 2" key="1">
    <citation type="journal article" date="2016" name="PLoS ONE">
        <title>Complete Genome Sequence and Comparative Genomics of a Novel Myxobacterium Myxococcus hansupus.</title>
        <authorList>
            <person name="Sharma G."/>
            <person name="Narwani T."/>
            <person name="Subramanian S."/>
        </authorList>
    </citation>
    <scope>NUCLEOTIDE SEQUENCE [LARGE SCALE GENOMIC DNA]</scope>
    <source>
        <strain evidence="2">mixupus</strain>
    </source>
</reference>
<dbReference type="eggNOG" id="COG0515">
    <property type="taxonomic scope" value="Bacteria"/>
</dbReference>